<sequence>MNVNCDAEKVIINAEITRGFIAAMKICCTRESTIKIGIDDTTVMP</sequence>
<reference evidence="1 2" key="1">
    <citation type="submission" date="2016-10" db="EMBL/GenBank/DDBJ databases">
        <authorList>
            <person name="de Groot N.N."/>
        </authorList>
    </citation>
    <scope>NUCLEOTIDE SEQUENCE [LARGE SCALE GENOMIC DNA]</scope>
    <source>
        <strain evidence="1 2">DSM 28286</strain>
    </source>
</reference>
<protein>
    <submittedName>
        <fullName evidence="1">Uncharacterized protein</fullName>
    </submittedName>
</protein>
<proteinExistence type="predicted"/>
<organism evidence="1 2">
    <name type="scientific">Parafilimonas terrae</name>
    <dbReference type="NCBI Taxonomy" id="1465490"/>
    <lineage>
        <taxon>Bacteria</taxon>
        <taxon>Pseudomonadati</taxon>
        <taxon>Bacteroidota</taxon>
        <taxon>Chitinophagia</taxon>
        <taxon>Chitinophagales</taxon>
        <taxon>Chitinophagaceae</taxon>
        <taxon>Parafilimonas</taxon>
    </lineage>
</organism>
<evidence type="ECO:0000313" key="1">
    <source>
        <dbReference type="EMBL" id="SFQ52422.1"/>
    </source>
</evidence>
<dbReference type="AlphaFoldDB" id="A0A1I5Z7H6"/>
<evidence type="ECO:0000313" key="2">
    <source>
        <dbReference type="Proteomes" id="UP000199031"/>
    </source>
</evidence>
<name>A0A1I5Z7H6_9BACT</name>
<dbReference type="Proteomes" id="UP000199031">
    <property type="component" value="Unassembled WGS sequence"/>
</dbReference>
<keyword evidence="2" id="KW-1185">Reference proteome</keyword>
<dbReference type="STRING" id="1465490.SAMN05444277_11752"/>
<gene>
    <name evidence="1" type="ORF">SAMN05444277_11752</name>
</gene>
<dbReference type="EMBL" id="FOXQ01000017">
    <property type="protein sequence ID" value="SFQ52422.1"/>
    <property type="molecule type" value="Genomic_DNA"/>
</dbReference>
<accession>A0A1I5Z7H6</accession>